<dbReference type="EMBL" id="BGPR01022905">
    <property type="protein sequence ID" value="GBN89662.1"/>
    <property type="molecule type" value="Genomic_DNA"/>
</dbReference>
<gene>
    <name evidence="1" type="ORF">AVEN_40854_1</name>
</gene>
<proteinExistence type="predicted"/>
<comment type="caution">
    <text evidence="1">The sequence shown here is derived from an EMBL/GenBank/DDBJ whole genome shotgun (WGS) entry which is preliminary data.</text>
</comment>
<name>A0A4Y2SMX0_ARAVE</name>
<protein>
    <submittedName>
        <fullName evidence="1">Uncharacterized protein</fullName>
    </submittedName>
</protein>
<dbReference type="Proteomes" id="UP000499080">
    <property type="component" value="Unassembled WGS sequence"/>
</dbReference>
<keyword evidence="2" id="KW-1185">Reference proteome</keyword>
<dbReference type="AlphaFoldDB" id="A0A4Y2SMX0"/>
<evidence type="ECO:0000313" key="1">
    <source>
        <dbReference type="EMBL" id="GBN89662.1"/>
    </source>
</evidence>
<evidence type="ECO:0000313" key="2">
    <source>
        <dbReference type="Proteomes" id="UP000499080"/>
    </source>
</evidence>
<reference evidence="1 2" key="1">
    <citation type="journal article" date="2019" name="Sci. Rep.">
        <title>Orb-weaving spider Araneus ventricosus genome elucidates the spidroin gene catalogue.</title>
        <authorList>
            <person name="Kono N."/>
            <person name="Nakamura H."/>
            <person name="Ohtoshi R."/>
            <person name="Moran D.A.P."/>
            <person name="Shinohara A."/>
            <person name="Yoshida Y."/>
            <person name="Fujiwara M."/>
            <person name="Mori M."/>
            <person name="Tomita M."/>
            <person name="Arakawa K."/>
        </authorList>
    </citation>
    <scope>NUCLEOTIDE SEQUENCE [LARGE SCALE GENOMIC DNA]</scope>
</reference>
<sequence>MRTCCTPNLHVAKSYDLSGTWKLKKGYKPRHVQFKGPRTKLLSLMLVLQGGTLLNLMVQTSGKMFSSLLKDSNILVGSASSPAPARFEQLSDVDLSLHLLIQTWPLYSSSDWLEPCRFHSSGFNLLQSRKGAFSGSMVPWIQVAGMAALSALHALAHSQP</sequence>
<accession>A0A4Y2SMX0</accession>
<organism evidence="1 2">
    <name type="scientific">Araneus ventricosus</name>
    <name type="common">Orbweaver spider</name>
    <name type="synonym">Epeira ventricosa</name>
    <dbReference type="NCBI Taxonomy" id="182803"/>
    <lineage>
        <taxon>Eukaryota</taxon>
        <taxon>Metazoa</taxon>
        <taxon>Ecdysozoa</taxon>
        <taxon>Arthropoda</taxon>
        <taxon>Chelicerata</taxon>
        <taxon>Arachnida</taxon>
        <taxon>Araneae</taxon>
        <taxon>Araneomorphae</taxon>
        <taxon>Entelegynae</taxon>
        <taxon>Araneoidea</taxon>
        <taxon>Araneidae</taxon>
        <taxon>Araneus</taxon>
    </lineage>
</organism>